<dbReference type="CDD" id="cd07043">
    <property type="entry name" value="STAS_anti-anti-sigma_factors"/>
    <property type="match status" value="1"/>
</dbReference>
<dbReference type="SUPFAM" id="SSF52091">
    <property type="entry name" value="SpoIIaa-like"/>
    <property type="match status" value="1"/>
</dbReference>
<dbReference type="PANTHER" id="PTHR33495">
    <property type="entry name" value="ANTI-SIGMA FACTOR ANTAGONIST TM_1081-RELATED-RELATED"/>
    <property type="match status" value="1"/>
</dbReference>
<dbReference type="Proteomes" id="UP001304298">
    <property type="component" value="Unassembled WGS sequence"/>
</dbReference>
<organism evidence="2 3">
    <name type="scientific">Amycolatopsis heterodermiae</name>
    <dbReference type="NCBI Taxonomy" id="3110235"/>
    <lineage>
        <taxon>Bacteria</taxon>
        <taxon>Bacillati</taxon>
        <taxon>Actinomycetota</taxon>
        <taxon>Actinomycetes</taxon>
        <taxon>Pseudonocardiales</taxon>
        <taxon>Pseudonocardiaceae</taxon>
        <taxon>Amycolatopsis</taxon>
    </lineage>
</organism>
<dbReference type="PROSITE" id="PS50801">
    <property type="entry name" value="STAS"/>
    <property type="match status" value="1"/>
</dbReference>
<sequence length="126" mass="13138">MTDHHTAPAFGSTTEAGIVTVHCSGDLDLACAPRMRAALLTPIRDGVPGVVADLTATTYCDSTIFSVLVELHRAALSRGVSYSIAADPVAVARPLEILGLDRLLPLHEDLGDARAAVAAHPESRVS</sequence>
<dbReference type="InterPro" id="IPR036513">
    <property type="entry name" value="STAS_dom_sf"/>
</dbReference>
<dbReference type="EMBL" id="JAYFSI010000019">
    <property type="protein sequence ID" value="MEA5367096.1"/>
    <property type="molecule type" value="Genomic_DNA"/>
</dbReference>
<dbReference type="RefSeq" id="WP_323336812.1">
    <property type="nucleotide sequence ID" value="NZ_JAYFSI010000019.1"/>
</dbReference>
<dbReference type="PANTHER" id="PTHR33495:SF2">
    <property type="entry name" value="ANTI-SIGMA FACTOR ANTAGONIST TM_1081-RELATED"/>
    <property type="match status" value="1"/>
</dbReference>
<comment type="caution">
    <text evidence="2">The sequence shown here is derived from an EMBL/GenBank/DDBJ whole genome shotgun (WGS) entry which is preliminary data.</text>
</comment>
<proteinExistence type="predicted"/>
<keyword evidence="3" id="KW-1185">Reference proteome</keyword>
<reference evidence="2 3" key="1">
    <citation type="submission" date="2023-12" db="EMBL/GenBank/DDBJ databases">
        <title>Amycolatopsis sp. V23-08.</title>
        <authorList>
            <person name="Somphong A."/>
        </authorList>
    </citation>
    <scope>NUCLEOTIDE SEQUENCE [LARGE SCALE GENOMIC DNA]</scope>
    <source>
        <strain evidence="2 3">V23-08</strain>
    </source>
</reference>
<dbReference type="InterPro" id="IPR002645">
    <property type="entry name" value="STAS_dom"/>
</dbReference>
<evidence type="ECO:0000313" key="2">
    <source>
        <dbReference type="EMBL" id="MEA5367096.1"/>
    </source>
</evidence>
<gene>
    <name evidence="2" type="ORF">VA596_46725</name>
</gene>
<protein>
    <submittedName>
        <fullName evidence="2">STAS domain-containing protein</fullName>
    </submittedName>
</protein>
<accession>A0ABU5RLC1</accession>
<dbReference type="Pfam" id="PF01740">
    <property type="entry name" value="STAS"/>
    <property type="match status" value="1"/>
</dbReference>
<dbReference type="Gene3D" id="3.30.750.24">
    <property type="entry name" value="STAS domain"/>
    <property type="match status" value="1"/>
</dbReference>
<evidence type="ECO:0000313" key="3">
    <source>
        <dbReference type="Proteomes" id="UP001304298"/>
    </source>
</evidence>
<evidence type="ECO:0000259" key="1">
    <source>
        <dbReference type="PROSITE" id="PS50801"/>
    </source>
</evidence>
<name>A0ABU5RLC1_9PSEU</name>
<feature type="domain" description="STAS" evidence="1">
    <location>
        <begin position="17"/>
        <end position="117"/>
    </location>
</feature>